<dbReference type="PANTHER" id="PTHR43778:SF2">
    <property type="entry name" value="PYRUVATE CARBOXYLASE, MITOCHONDRIAL"/>
    <property type="match status" value="1"/>
</dbReference>
<gene>
    <name evidence="2" type="ORF">TPAB3V08_LOCUS11276</name>
</gene>
<evidence type="ECO:0000259" key="1">
    <source>
        <dbReference type="PROSITE" id="PS50991"/>
    </source>
</evidence>
<dbReference type="EMBL" id="CAJPIN010033262">
    <property type="protein sequence ID" value="CAG2064329.1"/>
    <property type="molecule type" value="Genomic_DNA"/>
</dbReference>
<dbReference type="SUPFAM" id="SSF51569">
    <property type="entry name" value="Aldolase"/>
    <property type="match status" value="1"/>
</dbReference>
<dbReference type="PANTHER" id="PTHR43778">
    <property type="entry name" value="PYRUVATE CARBOXYLASE"/>
    <property type="match status" value="1"/>
</dbReference>
<reference evidence="2" key="1">
    <citation type="submission" date="2021-03" db="EMBL/GenBank/DDBJ databases">
        <authorList>
            <person name="Tran Van P."/>
        </authorList>
    </citation>
    <scope>NUCLEOTIDE SEQUENCE</scope>
</reference>
<dbReference type="CDD" id="cd07937">
    <property type="entry name" value="DRE_TIM_PC_TC_5S"/>
    <property type="match status" value="1"/>
</dbReference>
<dbReference type="Proteomes" id="UP001153148">
    <property type="component" value="Unassembled WGS sequence"/>
</dbReference>
<name>A0ABN7PDT9_TIMPD</name>
<organism evidence="2 3">
    <name type="scientific">Timema podura</name>
    <name type="common">Walking stick</name>
    <dbReference type="NCBI Taxonomy" id="61482"/>
    <lineage>
        <taxon>Eukaryota</taxon>
        <taxon>Metazoa</taxon>
        <taxon>Ecdysozoa</taxon>
        <taxon>Arthropoda</taxon>
        <taxon>Hexapoda</taxon>
        <taxon>Insecta</taxon>
        <taxon>Pterygota</taxon>
        <taxon>Neoptera</taxon>
        <taxon>Polyneoptera</taxon>
        <taxon>Phasmatodea</taxon>
        <taxon>Timematodea</taxon>
        <taxon>Timematoidea</taxon>
        <taxon>Timematidae</taxon>
        <taxon>Timema</taxon>
    </lineage>
</organism>
<evidence type="ECO:0000313" key="2">
    <source>
        <dbReference type="EMBL" id="CAG2064329.1"/>
    </source>
</evidence>
<comment type="caution">
    <text evidence="2">The sequence shown here is derived from an EMBL/GenBank/DDBJ whole genome shotgun (WGS) entry which is preliminary data.</text>
</comment>
<accession>A0ABN7PDT9</accession>
<evidence type="ECO:0000313" key="3">
    <source>
        <dbReference type="Proteomes" id="UP001153148"/>
    </source>
</evidence>
<feature type="domain" description="Pyruvate carboxyltransferase" evidence="1">
    <location>
        <begin position="1"/>
        <end position="203"/>
    </location>
</feature>
<keyword evidence="3" id="KW-1185">Reference proteome</keyword>
<dbReference type="InterPro" id="IPR000891">
    <property type="entry name" value="PYR_CT"/>
</dbReference>
<dbReference type="InterPro" id="IPR055268">
    <property type="entry name" value="PCB-like"/>
</dbReference>
<dbReference type="PROSITE" id="PS50991">
    <property type="entry name" value="PYR_CT"/>
    <property type="match status" value="1"/>
</dbReference>
<dbReference type="InterPro" id="IPR013785">
    <property type="entry name" value="Aldolase_TIM"/>
</dbReference>
<sequence length="203" mass="21704">MRKQIPNIPFQMLLRGANAVGYTNYPDNVVYKFCELSVQCGMDIFRVFDSLNYLPNLIVGMEAAGKAGGVVEAAISYTGDLSDPSRTKYNLKYYLNLADELVKAGTHIICIKDMAGLLKPAAARILISALRDKYPDLPIHIHTHDTAGAGVASMLACAESGADVVDVAVDSMSGMTSQPSMGAMVATLQGSKLDTGLDLKNVK</sequence>
<proteinExistence type="predicted"/>
<protein>
    <recommendedName>
        <fullName evidence="1">Pyruvate carboxyltransferase domain-containing protein</fullName>
    </recommendedName>
</protein>
<dbReference type="Pfam" id="PF00682">
    <property type="entry name" value="HMGL-like"/>
    <property type="match status" value="1"/>
</dbReference>
<dbReference type="Gene3D" id="3.20.20.70">
    <property type="entry name" value="Aldolase class I"/>
    <property type="match status" value="1"/>
</dbReference>